<evidence type="ECO:0000256" key="1">
    <source>
        <dbReference type="SAM" id="Phobius"/>
    </source>
</evidence>
<name>D5BZC8_NITHN</name>
<proteinExistence type="predicted"/>
<dbReference type="STRING" id="472759.Nhal_3090"/>
<gene>
    <name evidence="2" type="ordered locus">Nhal_3090</name>
</gene>
<dbReference type="Proteomes" id="UP000001844">
    <property type="component" value="Chromosome"/>
</dbReference>
<feature type="transmembrane region" description="Helical" evidence="1">
    <location>
        <begin position="6"/>
        <end position="22"/>
    </location>
</feature>
<organism evidence="2 3">
    <name type="scientific">Nitrosococcus halophilus (strain Nc4)</name>
    <dbReference type="NCBI Taxonomy" id="472759"/>
    <lineage>
        <taxon>Bacteria</taxon>
        <taxon>Pseudomonadati</taxon>
        <taxon>Pseudomonadota</taxon>
        <taxon>Gammaproteobacteria</taxon>
        <taxon>Chromatiales</taxon>
        <taxon>Chromatiaceae</taxon>
        <taxon>Nitrosococcus</taxon>
    </lineage>
</organism>
<keyword evidence="1" id="KW-0812">Transmembrane</keyword>
<protein>
    <submittedName>
        <fullName evidence="2">Uncharacterized protein</fullName>
    </submittedName>
</protein>
<accession>D5BZC8</accession>
<dbReference type="AlphaFoldDB" id="D5BZC8"/>
<reference evidence="3" key="1">
    <citation type="submission" date="2010-04" db="EMBL/GenBank/DDBJ databases">
        <title>Complete genome sequence of Nitrosococcus halophilus Nc4, a salt-adapted, aerobic obligate ammonia-oxidizing sulfur purple bacterium.</title>
        <authorList>
            <consortium name="US DOE Joint Genome Institute"/>
            <person name="Campbell M.A."/>
            <person name="Malfatti S.A."/>
            <person name="Chain P.S.G."/>
            <person name="Heidelberg J.F."/>
            <person name="Ward B.B."/>
            <person name="Klotz M.G."/>
        </authorList>
    </citation>
    <scope>NUCLEOTIDE SEQUENCE [LARGE SCALE GENOMIC DNA]</scope>
    <source>
        <strain evidence="3">Nc4</strain>
    </source>
</reference>
<evidence type="ECO:0000313" key="3">
    <source>
        <dbReference type="Proteomes" id="UP000001844"/>
    </source>
</evidence>
<sequence>MYCENYIINTLLFLNQLFGYFFKGETMIKNIKYQYIIK</sequence>
<keyword evidence="1" id="KW-1133">Transmembrane helix</keyword>
<dbReference type="EMBL" id="CP001798">
    <property type="protein sequence ID" value="ADE16142.1"/>
    <property type="molecule type" value="Genomic_DNA"/>
</dbReference>
<keyword evidence="3" id="KW-1185">Reference proteome</keyword>
<evidence type="ECO:0000313" key="2">
    <source>
        <dbReference type="EMBL" id="ADE16142.1"/>
    </source>
</evidence>
<dbReference type="HOGENOM" id="CLU_3330664_0_0_6"/>
<dbReference type="KEGG" id="nhl:Nhal_3090"/>
<keyword evidence="1" id="KW-0472">Membrane</keyword>